<name>A0ABV0Q495_9TELE</name>
<keyword evidence="2" id="KW-0479">Metal-binding</keyword>
<protein>
    <submittedName>
        <fullName evidence="5">Calcium uptake protein 1, mitochondrial</fullName>
    </submittedName>
</protein>
<evidence type="ECO:0000256" key="4">
    <source>
        <dbReference type="ARBA" id="ARBA00023136"/>
    </source>
</evidence>
<evidence type="ECO:0000313" key="6">
    <source>
        <dbReference type="Proteomes" id="UP001434883"/>
    </source>
</evidence>
<accession>A0ABV0Q495</accession>
<keyword evidence="4" id="KW-0472">Membrane</keyword>
<dbReference type="PANTHER" id="PTHR12294:SF1">
    <property type="entry name" value="CALCIUM UPTAKE PROTEIN 1, MITOCHONDRIAL"/>
    <property type="match status" value="1"/>
</dbReference>
<comment type="caution">
    <text evidence="5">The sequence shown here is derived from an EMBL/GenBank/DDBJ whole genome shotgun (WGS) entry which is preliminary data.</text>
</comment>
<comment type="subcellular location">
    <subcellularLocation>
        <location evidence="1">Mitochondrion inner membrane</location>
    </subcellularLocation>
</comment>
<dbReference type="Proteomes" id="UP001434883">
    <property type="component" value="Unassembled WGS sequence"/>
</dbReference>
<organism evidence="5 6">
    <name type="scientific">Xenoophorus captivus</name>
    <dbReference type="NCBI Taxonomy" id="1517983"/>
    <lineage>
        <taxon>Eukaryota</taxon>
        <taxon>Metazoa</taxon>
        <taxon>Chordata</taxon>
        <taxon>Craniata</taxon>
        <taxon>Vertebrata</taxon>
        <taxon>Euteleostomi</taxon>
        <taxon>Actinopterygii</taxon>
        <taxon>Neopterygii</taxon>
        <taxon>Teleostei</taxon>
        <taxon>Neoteleostei</taxon>
        <taxon>Acanthomorphata</taxon>
        <taxon>Ovalentaria</taxon>
        <taxon>Atherinomorphae</taxon>
        <taxon>Cyprinodontiformes</taxon>
        <taxon>Goodeidae</taxon>
        <taxon>Xenoophorus</taxon>
    </lineage>
</organism>
<evidence type="ECO:0000256" key="3">
    <source>
        <dbReference type="ARBA" id="ARBA00022737"/>
    </source>
</evidence>
<gene>
    <name evidence="5" type="primary">MICU1</name>
    <name evidence="5" type="ORF">XENOCAPTIV_001072</name>
</gene>
<evidence type="ECO:0000313" key="5">
    <source>
        <dbReference type="EMBL" id="MEQ2190585.1"/>
    </source>
</evidence>
<keyword evidence="6" id="KW-1185">Reference proteome</keyword>
<dbReference type="InterPro" id="IPR039800">
    <property type="entry name" value="MICU1/2/3"/>
</dbReference>
<reference evidence="5 6" key="1">
    <citation type="submission" date="2021-06" db="EMBL/GenBank/DDBJ databases">
        <authorList>
            <person name="Palmer J.M."/>
        </authorList>
    </citation>
    <scope>NUCLEOTIDE SEQUENCE [LARGE SCALE GENOMIC DNA]</scope>
    <source>
        <strain evidence="5 6">XC_2019</strain>
        <tissue evidence="5">Muscle</tissue>
    </source>
</reference>
<dbReference type="PANTHER" id="PTHR12294">
    <property type="entry name" value="EF HAND DOMAIN FAMILY A1,A2-RELATED"/>
    <property type="match status" value="1"/>
</dbReference>
<evidence type="ECO:0000256" key="2">
    <source>
        <dbReference type="ARBA" id="ARBA00022723"/>
    </source>
</evidence>
<keyword evidence="3" id="KW-0677">Repeat</keyword>
<proteinExistence type="predicted"/>
<dbReference type="EMBL" id="JAHRIN010000108">
    <property type="protein sequence ID" value="MEQ2190585.1"/>
    <property type="molecule type" value="Genomic_DNA"/>
</dbReference>
<evidence type="ECO:0000256" key="1">
    <source>
        <dbReference type="ARBA" id="ARBA00004273"/>
    </source>
</evidence>
<sequence>MGMRHRDRSTTGNTLKTAGCSSALTTYFFGEDLKGKLTIGSFLEFQRKLQHDVLKLERNDPVDGRITERQFGGMLLAYSGVQSRKLKQMQKGLKKMFKDAQVDPSFCLSTLTDNRICSYSSTQFYMLSS</sequence>